<sequence>MTASSSLPIGRRVSRGPCDTLAARGPKVTCCLLKIQSNFHRCLQILKCCWHGHPGRRNTTWHHDYNRVKS</sequence>
<comment type="caution">
    <text evidence="1">The sequence shown here is derived from an EMBL/GenBank/DDBJ whole genome shotgun (WGS) entry which is preliminary data.</text>
</comment>
<keyword evidence="2" id="KW-1185">Reference proteome</keyword>
<dbReference type="EMBL" id="SCKG01000019">
    <property type="protein sequence ID" value="TDG99888.1"/>
    <property type="molecule type" value="Genomic_DNA"/>
</dbReference>
<evidence type="ECO:0000313" key="2">
    <source>
        <dbReference type="Proteomes" id="UP000295070"/>
    </source>
</evidence>
<protein>
    <submittedName>
        <fullName evidence="1">Uncharacterized protein</fullName>
    </submittedName>
</protein>
<name>A0A484C7G3_PERFV</name>
<gene>
    <name evidence="1" type="ORF">EPR50_G00198750</name>
</gene>
<accession>A0A484C7G3</accession>
<dbReference type="AlphaFoldDB" id="A0A484C7G3"/>
<reference evidence="1 2" key="1">
    <citation type="submission" date="2019-01" db="EMBL/GenBank/DDBJ databases">
        <title>A chromosome-scale genome assembly of the yellow perch, Perca flavescens.</title>
        <authorList>
            <person name="Feron R."/>
            <person name="Morvezen R."/>
            <person name="Bestin A."/>
            <person name="Haffray P."/>
            <person name="Klopp C."/>
            <person name="Zahm M."/>
            <person name="Cabau C."/>
            <person name="Roques C."/>
            <person name="Donnadieu C."/>
            <person name="Bouchez O."/>
            <person name="Christie M."/>
            <person name="Larson W."/>
            <person name="Guiguen Y."/>
        </authorList>
    </citation>
    <scope>NUCLEOTIDE SEQUENCE [LARGE SCALE GENOMIC DNA]</scope>
    <source>
        <strain evidence="1">YP-PL-M2</strain>
        <tissue evidence="1">Blood</tissue>
    </source>
</reference>
<evidence type="ECO:0000313" key="1">
    <source>
        <dbReference type="EMBL" id="TDG99888.1"/>
    </source>
</evidence>
<proteinExistence type="predicted"/>
<dbReference type="Proteomes" id="UP000295070">
    <property type="component" value="Chromosome 19"/>
</dbReference>
<organism evidence="1 2">
    <name type="scientific">Perca flavescens</name>
    <name type="common">American yellow perch</name>
    <name type="synonym">Morone flavescens</name>
    <dbReference type="NCBI Taxonomy" id="8167"/>
    <lineage>
        <taxon>Eukaryota</taxon>
        <taxon>Metazoa</taxon>
        <taxon>Chordata</taxon>
        <taxon>Craniata</taxon>
        <taxon>Vertebrata</taxon>
        <taxon>Euteleostomi</taxon>
        <taxon>Actinopterygii</taxon>
        <taxon>Neopterygii</taxon>
        <taxon>Teleostei</taxon>
        <taxon>Neoteleostei</taxon>
        <taxon>Acanthomorphata</taxon>
        <taxon>Eupercaria</taxon>
        <taxon>Perciformes</taxon>
        <taxon>Percoidei</taxon>
        <taxon>Percidae</taxon>
        <taxon>Percinae</taxon>
        <taxon>Perca</taxon>
    </lineage>
</organism>